<dbReference type="EMBL" id="PPTA01000005">
    <property type="protein sequence ID" value="TFB03299.1"/>
    <property type="molecule type" value="Genomic_DNA"/>
</dbReference>
<keyword evidence="2" id="KW-1185">Reference proteome</keyword>
<reference evidence="1 2" key="1">
    <citation type="submission" date="2018-01" db="EMBL/GenBank/DDBJ databases">
        <title>Genome characterization of the sugarcane-associated fungus Trichoderma ghanense CCMA-1212 and their application in lignocelulose bioconversion.</title>
        <authorList>
            <person name="Steindorff A.S."/>
            <person name="Mendes T.D."/>
            <person name="Vilela E.S.D."/>
            <person name="Rodrigues D.S."/>
            <person name="Formighieri E.F."/>
            <person name="Melo I.S."/>
            <person name="Favaro L.C.L."/>
        </authorList>
    </citation>
    <scope>NUCLEOTIDE SEQUENCE [LARGE SCALE GENOMIC DNA]</scope>
    <source>
        <strain evidence="1 2">CCMA-1212</strain>
    </source>
</reference>
<dbReference type="RefSeq" id="XP_073559500.1">
    <property type="nucleotide sequence ID" value="XM_073701552.1"/>
</dbReference>
<comment type="caution">
    <text evidence="1">The sequence shown here is derived from an EMBL/GenBank/DDBJ whole genome shotgun (WGS) entry which is preliminary data.</text>
</comment>
<protein>
    <submittedName>
        <fullName evidence="1">Uncharacterized protein</fullName>
    </submittedName>
</protein>
<proteinExistence type="predicted"/>
<gene>
    <name evidence="1" type="ORF">CCMA1212_004237</name>
</gene>
<name>A0ABY2H6J8_9HYPO</name>
<sequence>MNKSTRLKELKDWEAGISTCGVRAQVRDQGLEAKDGRVAASWPRSDQLSPCSLRSRFRFRQSD</sequence>
<organism evidence="1 2">
    <name type="scientific">Trichoderma ghanense</name>
    <dbReference type="NCBI Taxonomy" id="65468"/>
    <lineage>
        <taxon>Eukaryota</taxon>
        <taxon>Fungi</taxon>
        <taxon>Dikarya</taxon>
        <taxon>Ascomycota</taxon>
        <taxon>Pezizomycotina</taxon>
        <taxon>Sordariomycetes</taxon>
        <taxon>Hypocreomycetidae</taxon>
        <taxon>Hypocreales</taxon>
        <taxon>Hypocreaceae</taxon>
        <taxon>Trichoderma</taxon>
    </lineage>
</organism>
<evidence type="ECO:0000313" key="1">
    <source>
        <dbReference type="EMBL" id="TFB03299.1"/>
    </source>
</evidence>
<evidence type="ECO:0000313" key="2">
    <source>
        <dbReference type="Proteomes" id="UP001642720"/>
    </source>
</evidence>
<accession>A0ABY2H6J8</accession>
<dbReference type="GeneID" id="300576002"/>
<feature type="non-terminal residue" evidence="1">
    <location>
        <position position="63"/>
    </location>
</feature>
<dbReference type="Proteomes" id="UP001642720">
    <property type="component" value="Unassembled WGS sequence"/>
</dbReference>